<name>A0AAE4ZDM8_9BACT</name>
<dbReference type="Proteomes" id="UP000702544">
    <property type="component" value="Unassembled WGS sequence"/>
</dbReference>
<proteinExistence type="predicted"/>
<evidence type="ECO:0000313" key="2">
    <source>
        <dbReference type="Proteomes" id="UP000702544"/>
    </source>
</evidence>
<dbReference type="AlphaFoldDB" id="A0AAE4ZDM8"/>
<reference evidence="1 2" key="1">
    <citation type="submission" date="2020-01" db="EMBL/GenBank/DDBJ databases">
        <title>Genomes assembled from Gulf of Kutch pelagic sediment metagenomes.</title>
        <authorList>
            <person name="Chandrashekar M."/>
            <person name="Mahajan M.S."/>
            <person name="Dave K.J."/>
            <person name="Vatsa P."/>
            <person name="Nathani N.M."/>
        </authorList>
    </citation>
    <scope>NUCLEOTIDE SEQUENCE [LARGE SCALE GENOMIC DNA]</scope>
    <source>
        <strain evidence="1">KS3-K002</strain>
    </source>
</reference>
<protein>
    <submittedName>
        <fullName evidence="1">Uncharacterized protein</fullName>
    </submittedName>
</protein>
<sequence>MNQRTKDKIDLVALQESGHPRLSADAVLSINAKDAEGPNEEEQEEIARTMEAARKYFRMFAEPMKKDGATGMMIGGVLCIGCGEVLNGFMGTFQYGIVHGEGTCSNCGYPCRTHHYIKDEDGEELLSLTGYLLQYHPDELKETA</sequence>
<evidence type="ECO:0000313" key="1">
    <source>
        <dbReference type="EMBL" id="NIR76735.1"/>
    </source>
</evidence>
<comment type="caution">
    <text evidence="1">The sequence shown here is derived from an EMBL/GenBank/DDBJ whole genome shotgun (WGS) entry which is preliminary data.</text>
</comment>
<accession>A0AAE4ZDM8</accession>
<gene>
    <name evidence="1" type="ORF">GWO12_16790</name>
</gene>
<dbReference type="EMBL" id="JAACAK010000148">
    <property type="protein sequence ID" value="NIR76735.1"/>
    <property type="molecule type" value="Genomic_DNA"/>
</dbReference>
<organism evidence="1 2">
    <name type="scientific">Candidatus Kutchimonas denitrificans</name>
    <dbReference type="NCBI Taxonomy" id="3056748"/>
    <lineage>
        <taxon>Bacteria</taxon>
        <taxon>Pseudomonadati</taxon>
        <taxon>Gemmatimonadota</taxon>
        <taxon>Gemmatimonadia</taxon>
        <taxon>Candidatus Palauibacterales</taxon>
        <taxon>Candidatus Palauibacteraceae</taxon>
        <taxon>Candidatus Kutchimonas</taxon>
    </lineage>
</organism>